<sequence length="84" mass="8938">EAGSWKLEAGSWKLEAGSWKLEAGSWKLEAGSWKLEAGRQNVASRTRVKGFLPASGFCLNAPGEPGRGFLQASSFQARSAALQA</sequence>
<evidence type="ECO:0000313" key="2">
    <source>
        <dbReference type="Proteomes" id="UP000267400"/>
    </source>
</evidence>
<evidence type="ECO:0000313" key="1">
    <source>
        <dbReference type="EMBL" id="RTR06252.1"/>
    </source>
</evidence>
<name>A0A431V6I4_9GAMM</name>
<comment type="caution">
    <text evidence="1">The sequence shown here is derived from an EMBL/GenBank/DDBJ whole genome shotgun (WGS) entry which is preliminary data.</text>
</comment>
<keyword evidence="2" id="KW-1185">Reference proteome</keyword>
<accession>A0A431V6I4</accession>
<dbReference type="RefSeq" id="WP_126480488.1">
    <property type="nucleotide sequence ID" value="NZ_RXNS01000002.1"/>
</dbReference>
<feature type="non-terminal residue" evidence="1">
    <location>
        <position position="1"/>
    </location>
</feature>
<dbReference type="Proteomes" id="UP000267400">
    <property type="component" value="Unassembled WGS sequence"/>
</dbReference>
<protein>
    <recommendedName>
        <fullName evidence="3">Phosphotransferase</fullName>
    </recommendedName>
</protein>
<organism evidence="1 2">
    <name type="scientific">Halomonas nitroreducens</name>
    <dbReference type="NCBI Taxonomy" id="447425"/>
    <lineage>
        <taxon>Bacteria</taxon>
        <taxon>Pseudomonadati</taxon>
        <taxon>Pseudomonadota</taxon>
        <taxon>Gammaproteobacteria</taxon>
        <taxon>Oceanospirillales</taxon>
        <taxon>Halomonadaceae</taxon>
        <taxon>Halomonas</taxon>
    </lineage>
</organism>
<dbReference type="EMBL" id="RXNS01000002">
    <property type="protein sequence ID" value="RTR06252.1"/>
    <property type="molecule type" value="Genomic_DNA"/>
</dbReference>
<reference evidence="1 2" key="1">
    <citation type="submission" date="2018-12" db="EMBL/GenBank/DDBJ databases">
        <authorList>
            <person name="Yu L."/>
        </authorList>
    </citation>
    <scope>NUCLEOTIDE SEQUENCE [LARGE SCALE GENOMIC DNA]</scope>
    <source>
        <strain evidence="1 2">11S</strain>
    </source>
</reference>
<proteinExistence type="predicted"/>
<dbReference type="AlphaFoldDB" id="A0A431V6I4"/>
<evidence type="ECO:0008006" key="3">
    <source>
        <dbReference type="Google" id="ProtNLM"/>
    </source>
</evidence>
<gene>
    <name evidence="1" type="ORF">EKG36_01905</name>
</gene>